<evidence type="ECO:0000259" key="6">
    <source>
        <dbReference type="PROSITE" id="PS50865"/>
    </source>
</evidence>
<dbReference type="GO" id="GO:0008270">
    <property type="term" value="F:zinc ion binding"/>
    <property type="evidence" value="ECO:0007669"/>
    <property type="project" value="UniProtKB-KW"/>
</dbReference>
<organism evidence="7 8">
    <name type="scientific">Aphanomyces euteiches</name>
    <dbReference type="NCBI Taxonomy" id="100861"/>
    <lineage>
        <taxon>Eukaryota</taxon>
        <taxon>Sar</taxon>
        <taxon>Stramenopiles</taxon>
        <taxon>Oomycota</taxon>
        <taxon>Saprolegniomycetes</taxon>
        <taxon>Saprolegniales</taxon>
        <taxon>Verrucalvaceae</taxon>
        <taxon>Aphanomyces</taxon>
    </lineage>
</organism>
<keyword evidence="2 4" id="KW-0863">Zinc-finger</keyword>
<keyword evidence="3" id="KW-0862">Zinc</keyword>
<feature type="domain" description="SET" evidence="5">
    <location>
        <begin position="213"/>
        <end position="324"/>
    </location>
</feature>
<dbReference type="InterPro" id="IPR001214">
    <property type="entry name" value="SET_dom"/>
</dbReference>
<dbReference type="PROSITE" id="PS50280">
    <property type="entry name" value="SET"/>
    <property type="match status" value="1"/>
</dbReference>
<evidence type="ECO:0000256" key="4">
    <source>
        <dbReference type="PROSITE-ProRule" id="PRU00134"/>
    </source>
</evidence>
<dbReference type="SMART" id="SM00317">
    <property type="entry name" value="SET"/>
    <property type="match status" value="1"/>
</dbReference>
<evidence type="ECO:0000256" key="2">
    <source>
        <dbReference type="ARBA" id="ARBA00022771"/>
    </source>
</evidence>
<dbReference type="VEuPathDB" id="FungiDB:AeMF1_010228"/>
<reference evidence="7 8" key="1">
    <citation type="submission" date="2019-07" db="EMBL/GenBank/DDBJ databases">
        <title>Genomics analysis of Aphanomyces spp. identifies a new class of oomycete effector associated with host adaptation.</title>
        <authorList>
            <person name="Gaulin E."/>
        </authorList>
    </citation>
    <scope>NUCLEOTIDE SEQUENCE [LARGE SCALE GENOMIC DNA]</scope>
    <source>
        <strain evidence="7 8">ATCC 201684</strain>
    </source>
</reference>
<proteinExistence type="predicted"/>
<evidence type="ECO:0000313" key="8">
    <source>
        <dbReference type="Proteomes" id="UP000481153"/>
    </source>
</evidence>
<dbReference type="InterPro" id="IPR046341">
    <property type="entry name" value="SET_dom_sf"/>
</dbReference>
<dbReference type="AlphaFoldDB" id="A0A6G0W7A9"/>
<dbReference type="SUPFAM" id="SSF82199">
    <property type="entry name" value="SET domain"/>
    <property type="match status" value="1"/>
</dbReference>
<gene>
    <name evidence="7" type="ORF">Ae201684_018060</name>
</gene>
<dbReference type="Pfam" id="PF01753">
    <property type="entry name" value="zf-MYND"/>
    <property type="match status" value="1"/>
</dbReference>
<evidence type="ECO:0000313" key="7">
    <source>
        <dbReference type="EMBL" id="KAF0722985.1"/>
    </source>
</evidence>
<dbReference type="SUPFAM" id="SSF144232">
    <property type="entry name" value="HIT/MYND zinc finger-like"/>
    <property type="match status" value="1"/>
</dbReference>
<dbReference type="Gene3D" id="2.170.270.10">
    <property type="entry name" value="SET domain"/>
    <property type="match status" value="1"/>
</dbReference>
<name>A0A6G0W7A9_9STRA</name>
<dbReference type="Gene3D" id="6.10.140.2220">
    <property type="match status" value="1"/>
</dbReference>
<feature type="domain" description="MYND-type" evidence="6">
    <location>
        <begin position="158"/>
        <end position="204"/>
    </location>
</feature>
<dbReference type="PANTHER" id="PTHR47332:SF4">
    <property type="entry name" value="SET DOMAIN-CONTAINING PROTEIN 5"/>
    <property type="match status" value="1"/>
</dbReference>
<dbReference type="CDD" id="cd20071">
    <property type="entry name" value="SET_SMYD"/>
    <property type="match status" value="1"/>
</dbReference>
<accession>A0A6G0W7A9</accession>
<evidence type="ECO:0000256" key="1">
    <source>
        <dbReference type="ARBA" id="ARBA00022723"/>
    </source>
</evidence>
<evidence type="ECO:0000259" key="5">
    <source>
        <dbReference type="PROSITE" id="PS50280"/>
    </source>
</evidence>
<dbReference type="PANTHER" id="PTHR47332">
    <property type="entry name" value="SET DOMAIN-CONTAINING PROTEIN 5"/>
    <property type="match status" value="1"/>
</dbReference>
<dbReference type="Proteomes" id="UP000481153">
    <property type="component" value="Unassembled WGS sequence"/>
</dbReference>
<evidence type="ECO:0008006" key="9">
    <source>
        <dbReference type="Google" id="ProtNLM"/>
    </source>
</evidence>
<evidence type="ECO:0000256" key="3">
    <source>
        <dbReference type="ARBA" id="ARBA00022833"/>
    </source>
</evidence>
<dbReference type="EMBL" id="VJMJ01000319">
    <property type="protein sequence ID" value="KAF0722985.1"/>
    <property type="molecule type" value="Genomic_DNA"/>
</dbReference>
<protein>
    <recommendedName>
        <fullName evidence="9">SET domain-containing protein</fullName>
    </recommendedName>
</protein>
<dbReference type="PROSITE" id="PS50865">
    <property type="entry name" value="ZF_MYND_2"/>
    <property type="match status" value="1"/>
</dbReference>
<dbReference type="InterPro" id="IPR053185">
    <property type="entry name" value="SET_domain_protein"/>
</dbReference>
<keyword evidence="1" id="KW-0479">Metal-binding</keyword>
<sequence length="463" mass="51355">MSTRLSLKYFDAWLHVAVNSSLIASIKVPLTCATACSGLHCTTEAVPMEKANAWYEATLERVKTAYTTAARLEASCSTARIKRFPEGIARVPSVVGEMYKRLVVMKILPPSSTPAMEELDRSLTRDVVEWLKESHGDHLETILAAVDSSWLKGPFRHCALCLVALTAPKLCSKCLRRAYCSRRCQRMDWAQAGQQLSQGHKHWCGLAYGEEDIEWEVIPIAGKGLGVVAKKAIARFSRILVEGVLFEPVAALADLMPRHGSLLDKFLLNCMDSGGNPGVSLRLCRANHACDANASHVFDATYGVKVLYAERDIAPGDEICISYTMFDDVLQDKRPDDILRTKWNIVCDPVSCPCVNPQVLASLVTCRCLYATIERLIEQKRWSQALAALRKIQAQPAVHHVMTTWTLCNDEAMVLACLNRHEEASACMAKALKLCKAIYHPASPTAIEWQERADRAAARCKRP</sequence>
<dbReference type="InterPro" id="IPR002893">
    <property type="entry name" value="Znf_MYND"/>
</dbReference>
<dbReference type="Pfam" id="PF00856">
    <property type="entry name" value="SET"/>
    <property type="match status" value="1"/>
</dbReference>
<keyword evidence="8" id="KW-1185">Reference proteome</keyword>
<comment type="caution">
    <text evidence="7">The sequence shown here is derived from an EMBL/GenBank/DDBJ whole genome shotgun (WGS) entry which is preliminary data.</text>
</comment>